<dbReference type="AlphaFoldDB" id="A0AAD5IAD6"/>
<reference evidence="8" key="2">
    <citation type="submission" date="2023-02" db="EMBL/GenBank/DDBJ databases">
        <authorList>
            <person name="Swenson N.G."/>
            <person name="Wegrzyn J.L."/>
            <person name="Mcevoy S.L."/>
        </authorList>
    </citation>
    <scope>NUCLEOTIDE SEQUENCE</scope>
    <source>
        <strain evidence="8">91603</strain>
        <tissue evidence="8">Leaf</tissue>
    </source>
</reference>
<evidence type="ECO:0000256" key="4">
    <source>
        <dbReference type="ARBA" id="ARBA00022968"/>
    </source>
</evidence>
<dbReference type="EMBL" id="JAJSOW010000107">
    <property type="protein sequence ID" value="KAI9156747.1"/>
    <property type="molecule type" value="Genomic_DNA"/>
</dbReference>
<reference evidence="8" key="1">
    <citation type="journal article" date="2022" name="Plant J.">
        <title>Strategies of tolerance reflected in two North American maple genomes.</title>
        <authorList>
            <person name="McEvoy S.L."/>
            <person name="Sezen U.U."/>
            <person name="Trouern-Trend A."/>
            <person name="McMahon S.M."/>
            <person name="Schaberg P.G."/>
            <person name="Yang J."/>
            <person name="Wegrzyn J.L."/>
            <person name="Swenson N.G."/>
        </authorList>
    </citation>
    <scope>NUCLEOTIDE SEQUENCE</scope>
    <source>
        <strain evidence="8">91603</strain>
    </source>
</reference>
<accession>A0AAD5IAD6</accession>
<dbReference type="GO" id="GO:0016757">
    <property type="term" value="F:glycosyltransferase activity"/>
    <property type="evidence" value="ECO:0007669"/>
    <property type="project" value="UniProtKB-KW"/>
</dbReference>
<dbReference type="Pfam" id="PF03016">
    <property type="entry name" value="Exostosin_GT47"/>
    <property type="match status" value="1"/>
</dbReference>
<keyword evidence="6" id="KW-0732">Signal</keyword>
<evidence type="ECO:0000313" key="9">
    <source>
        <dbReference type="Proteomes" id="UP001064489"/>
    </source>
</evidence>
<keyword evidence="9" id="KW-1185">Reference proteome</keyword>
<organism evidence="8 9">
    <name type="scientific">Acer negundo</name>
    <name type="common">Box elder</name>
    <dbReference type="NCBI Taxonomy" id="4023"/>
    <lineage>
        <taxon>Eukaryota</taxon>
        <taxon>Viridiplantae</taxon>
        <taxon>Streptophyta</taxon>
        <taxon>Embryophyta</taxon>
        <taxon>Tracheophyta</taxon>
        <taxon>Spermatophyta</taxon>
        <taxon>Magnoliopsida</taxon>
        <taxon>eudicotyledons</taxon>
        <taxon>Gunneridae</taxon>
        <taxon>Pentapetalae</taxon>
        <taxon>rosids</taxon>
        <taxon>malvids</taxon>
        <taxon>Sapindales</taxon>
        <taxon>Sapindaceae</taxon>
        <taxon>Hippocastanoideae</taxon>
        <taxon>Acereae</taxon>
        <taxon>Acer</taxon>
    </lineage>
</organism>
<comment type="similarity">
    <text evidence="2">Belongs to the glycosyltransferase 47 family.</text>
</comment>
<evidence type="ECO:0000259" key="7">
    <source>
        <dbReference type="Pfam" id="PF03016"/>
    </source>
</evidence>
<name>A0AAD5IAD6_ACENE</name>
<dbReference type="Proteomes" id="UP001064489">
    <property type="component" value="Chromosome 12"/>
</dbReference>
<evidence type="ECO:0000256" key="3">
    <source>
        <dbReference type="ARBA" id="ARBA00022676"/>
    </source>
</evidence>
<keyword evidence="3" id="KW-0328">Glycosyltransferase</keyword>
<feature type="domain" description="Exostosin GT47" evidence="7">
    <location>
        <begin position="58"/>
        <end position="274"/>
    </location>
</feature>
<sequence>MSPNIHFSLFFFLSISLPVLSSPYFSPPTFPLNYQNMLNSFKIFTYTPPQLLVLSTPAESLFFSSLINSSFLTLDPDQAHLFFVPFSSATPTRSLSRLVNALRTDFPYWNRTLGADHFYVSCDGLGFYSDRNLVELKKNSVQISCFPTQQSSFVPHKDVTLPPLADPHRAPVINETKNYLGYVKYGAVKESSLVNELSDDKDFLVERQPSDVLTSEWRLSVSKFCLFEYGDGDVSGISDAVRFGCVPMVITDRPIQDLPLMDVLRWQEIAVFVGWKNKSGGGVKRLRHVLDRTYGDEKRYEEVRGSCVTAGQHFVWNEEPQPLDAFHMMMYQLWLRRHTIRPKTEVDLVIRLSFCISISHSLSRPLTHPPTVQPNLSIHHLFFSHSTNSLSTLSVVSLYLLCRFTSYILVHRRF</sequence>
<evidence type="ECO:0000256" key="2">
    <source>
        <dbReference type="ARBA" id="ARBA00010271"/>
    </source>
</evidence>
<dbReference type="InterPro" id="IPR040911">
    <property type="entry name" value="Exostosin_GT47"/>
</dbReference>
<protein>
    <recommendedName>
        <fullName evidence="7">Exostosin GT47 domain-containing protein</fullName>
    </recommendedName>
</protein>
<keyword evidence="4" id="KW-0812">Transmembrane</keyword>
<proteinExistence type="inferred from homology"/>
<keyword evidence="3" id="KW-0808">Transferase</keyword>
<keyword evidence="4" id="KW-0735">Signal-anchor</keyword>
<evidence type="ECO:0000256" key="1">
    <source>
        <dbReference type="ARBA" id="ARBA00004323"/>
    </source>
</evidence>
<gene>
    <name evidence="8" type="ORF">LWI28_011565</name>
</gene>
<evidence type="ECO:0000313" key="8">
    <source>
        <dbReference type="EMBL" id="KAI9156747.1"/>
    </source>
</evidence>
<dbReference type="PANTHER" id="PTHR11062">
    <property type="entry name" value="EXOSTOSIN HEPARAN SULFATE GLYCOSYLTRANSFERASE -RELATED"/>
    <property type="match status" value="1"/>
</dbReference>
<feature type="signal peptide" evidence="6">
    <location>
        <begin position="1"/>
        <end position="21"/>
    </location>
</feature>
<dbReference type="PANTHER" id="PTHR11062:SF253">
    <property type="entry name" value="EXOSTOSIN GT47 DOMAIN-CONTAINING PROTEIN"/>
    <property type="match status" value="1"/>
</dbReference>
<comment type="subcellular location">
    <subcellularLocation>
        <location evidence="1">Golgi apparatus membrane</location>
        <topology evidence="1">Single-pass type II membrane protein</topology>
    </subcellularLocation>
</comment>
<evidence type="ECO:0000256" key="6">
    <source>
        <dbReference type="SAM" id="SignalP"/>
    </source>
</evidence>
<keyword evidence="5" id="KW-0333">Golgi apparatus</keyword>
<comment type="caution">
    <text evidence="8">The sequence shown here is derived from an EMBL/GenBank/DDBJ whole genome shotgun (WGS) entry which is preliminary data.</text>
</comment>
<dbReference type="GO" id="GO:0000139">
    <property type="term" value="C:Golgi membrane"/>
    <property type="evidence" value="ECO:0007669"/>
    <property type="project" value="UniProtKB-SubCell"/>
</dbReference>
<feature type="chain" id="PRO_5042232162" description="Exostosin GT47 domain-containing protein" evidence="6">
    <location>
        <begin position="22"/>
        <end position="414"/>
    </location>
</feature>
<dbReference type="InterPro" id="IPR004263">
    <property type="entry name" value="Exostosin"/>
</dbReference>
<evidence type="ECO:0000256" key="5">
    <source>
        <dbReference type="ARBA" id="ARBA00023034"/>
    </source>
</evidence>